<protein>
    <submittedName>
        <fullName evidence="1">Uncharacterized protein</fullName>
    </submittedName>
</protein>
<reference evidence="1" key="1">
    <citation type="journal article" date="2020" name="mSystems">
        <title>Genome- and Community-Level Interaction Insights into Carbon Utilization and Element Cycling Functions of Hydrothermarchaeota in Hydrothermal Sediment.</title>
        <authorList>
            <person name="Zhou Z."/>
            <person name="Liu Y."/>
            <person name="Xu W."/>
            <person name="Pan J."/>
            <person name="Luo Z.H."/>
            <person name="Li M."/>
        </authorList>
    </citation>
    <scope>NUCLEOTIDE SEQUENCE [LARGE SCALE GENOMIC DNA]</scope>
    <source>
        <strain evidence="1">SpSt-732</strain>
    </source>
</reference>
<dbReference type="AlphaFoldDB" id="A0A7C4BCJ8"/>
<comment type="caution">
    <text evidence="1">The sequence shown here is derived from an EMBL/GenBank/DDBJ whole genome shotgun (WGS) entry which is preliminary data.</text>
</comment>
<accession>A0A7C4BCJ8</accession>
<sequence length="143" mass="15860">MSFIVGDFERASAAGSKLVEKAKEVLLSIVAPDNISRAVVEKLFRKALRVGAWSSLKPEQKALILALRKWRGGVRSRNLLEVVKRIFLEVELFTFRGRALLYGVAIAIKNGVNVAKDVLNNTGYILATGIMYLNNPPMLRVYG</sequence>
<evidence type="ECO:0000313" key="1">
    <source>
        <dbReference type="EMBL" id="HGI87880.1"/>
    </source>
</evidence>
<dbReference type="EMBL" id="DTFF01000048">
    <property type="protein sequence ID" value="HGI87880.1"/>
    <property type="molecule type" value="Genomic_DNA"/>
</dbReference>
<organism evidence="1">
    <name type="scientific">Ignisphaera aggregans</name>
    <dbReference type="NCBI Taxonomy" id="334771"/>
    <lineage>
        <taxon>Archaea</taxon>
        <taxon>Thermoproteota</taxon>
        <taxon>Thermoprotei</taxon>
        <taxon>Desulfurococcales</taxon>
        <taxon>Desulfurococcaceae</taxon>
        <taxon>Ignisphaera</taxon>
    </lineage>
</organism>
<gene>
    <name evidence="1" type="ORF">ENV14_05800</name>
</gene>
<proteinExistence type="predicted"/>
<name>A0A7C4BCJ8_9CREN</name>